<name>H2ZGI6_CIOSA</name>
<dbReference type="HOGENOM" id="CLU_907736_0_0_1"/>
<dbReference type="InParanoid" id="H2ZGI6"/>
<dbReference type="AlphaFoldDB" id="H2ZGI6"/>
<feature type="compositionally biased region" description="Low complexity" evidence="1">
    <location>
        <begin position="34"/>
        <end position="55"/>
    </location>
</feature>
<reference evidence="2" key="3">
    <citation type="submission" date="2025-09" db="UniProtKB">
        <authorList>
            <consortium name="Ensembl"/>
        </authorList>
    </citation>
    <scope>IDENTIFICATION</scope>
</reference>
<keyword evidence="3" id="KW-1185">Reference proteome</keyword>
<sequence>MTSVDTILYQAKQKSEAESARRCTVSGDDSFYCSGESNNSTSPTSSITSSGSFGNESDEGFPRRVSEESTRNKATKNLEKSVVLFRTIKREPEDKNCDLIPMDLSCHKRTSSNKTCKPANKDKNNLVVKPEPVDDYPNFAKSRPAQFKPSATFEKTVAPTAQPPTTFASSMFSWPYFPTPITSNGLPAFPPSYLAGKYFHPGLFLPATGNAPTSCSSVPTTNSLNYAAGNSMLTGLHQLTAANHLQPPLLQALLSPQTAAQGSTVAENNSKNPHHTSNTNIYHSTSSPRNFESDPSLLTEFAKVFSS</sequence>
<feature type="region of interest" description="Disordered" evidence="1">
    <location>
        <begin position="111"/>
        <end position="133"/>
    </location>
</feature>
<organism evidence="2 3">
    <name type="scientific">Ciona savignyi</name>
    <name type="common">Pacific transparent sea squirt</name>
    <dbReference type="NCBI Taxonomy" id="51511"/>
    <lineage>
        <taxon>Eukaryota</taxon>
        <taxon>Metazoa</taxon>
        <taxon>Chordata</taxon>
        <taxon>Tunicata</taxon>
        <taxon>Ascidiacea</taxon>
        <taxon>Phlebobranchia</taxon>
        <taxon>Cionidae</taxon>
        <taxon>Ciona</taxon>
    </lineage>
</organism>
<evidence type="ECO:0000313" key="2">
    <source>
        <dbReference type="Ensembl" id="ENSCSAVP00000016702.1"/>
    </source>
</evidence>
<reference evidence="2" key="2">
    <citation type="submission" date="2025-08" db="UniProtKB">
        <authorList>
            <consortium name="Ensembl"/>
        </authorList>
    </citation>
    <scope>IDENTIFICATION</scope>
</reference>
<feature type="region of interest" description="Disordered" evidence="1">
    <location>
        <begin position="256"/>
        <end position="293"/>
    </location>
</feature>
<evidence type="ECO:0000256" key="1">
    <source>
        <dbReference type="SAM" id="MobiDB-lite"/>
    </source>
</evidence>
<dbReference type="Proteomes" id="UP000007875">
    <property type="component" value="Unassembled WGS sequence"/>
</dbReference>
<feature type="compositionally biased region" description="Polar residues" evidence="1">
    <location>
        <begin position="262"/>
        <end position="290"/>
    </location>
</feature>
<reference evidence="3" key="1">
    <citation type="submission" date="2003-08" db="EMBL/GenBank/DDBJ databases">
        <authorList>
            <person name="Birren B."/>
            <person name="Nusbaum C."/>
            <person name="Abebe A."/>
            <person name="Abouelleil A."/>
            <person name="Adekoya E."/>
            <person name="Ait-zahra M."/>
            <person name="Allen N."/>
            <person name="Allen T."/>
            <person name="An P."/>
            <person name="Anderson M."/>
            <person name="Anderson S."/>
            <person name="Arachchi H."/>
            <person name="Armbruster J."/>
            <person name="Bachantsang P."/>
            <person name="Baldwin J."/>
            <person name="Barry A."/>
            <person name="Bayul T."/>
            <person name="Blitshsteyn B."/>
            <person name="Bloom T."/>
            <person name="Blye J."/>
            <person name="Boguslavskiy L."/>
            <person name="Borowsky M."/>
            <person name="Boukhgalter B."/>
            <person name="Brunache A."/>
            <person name="Butler J."/>
            <person name="Calixte N."/>
            <person name="Calvo S."/>
            <person name="Camarata J."/>
            <person name="Campo K."/>
            <person name="Chang J."/>
            <person name="Cheshatsang Y."/>
            <person name="Citroen M."/>
            <person name="Collymore A."/>
            <person name="Considine T."/>
            <person name="Cook A."/>
            <person name="Cooke P."/>
            <person name="Corum B."/>
            <person name="Cuomo C."/>
            <person name="David R."/>
            <person name="Dawoe T."/>
            <person name="Degray S."/>
            <person name="Dodge S."/>
            <person name="Dooley K."/>
            <person name="Dorje P."/>
            <person name="Dorjee K."/>
            <person name="Dorris L."/>
            <person name="Duffey N."/>
            <person name="Dupes A."/>
            <person name="Elkins T."/>
            <person name="Engels R."/>
            <person name="Erickson J."/>
            <person name="Farina A."/>
            <person name="Faro S."/>
            <person name="Ferreira P."/>
            <person name="Fischer H."/>
            <person name="Fitzgerald M."/>
            <person name="Foley K."/>
            <person name="Gage D."/>
            <person name="Galagan J."/>
            <person name="Gearin G."/>
            <person name="Gnerre S."/>
            <person name="Gnirke A."/>
            <person name="Goyette A."/>
            <person name="Graham J."/>
            <person name="Grandbois E."/>
            <person name="Gyaltsen K."/>
            <person name="Hafez N."/>
            <person name="Hagopian D."/>
            <person name="Hagos B."/>
            <person name="Hall J."/>
            <person name="Hatcher B."/>
            <person name="Heller A."/>
            <person name="Higgins H."/>
            <person name="Honan T."/>
            <person name="Horn A."/>
            <person name="Houde N."/>
            <person name="Hughes L."/>
            <person name="Hulme W."/>
            <person name="Husby E."/>
            <person name="Iliev I."/>
            <person name="Jaffe D."/>
            <person name="Jones C."/>
            <person name="Kamal M."/>
            <person name="Kamat A."/>
            <person name="Kamvysselis M."/>
            <person name="Karlsson E."/>
            <person name="Kells C."/>
            <person name="Kieu A."/>
            <person name="Kisner P."/>
            <person name="Kodira C."/>
            <person name="Kulbokas E."/>
            <person name="Labutti K."/>
            <person name="Lama D."/>
            <person name="Landers T."/>
            <person name="Leger J."/>
            <person name="Levine S."/>
            <person name="Lewis D."/>
            <person name="Lewis T."/>
            <person name="Lindblad-toh K."/>
            <person name="Liu X."/>
            <person name="Lokyitsang T."/>
            <person name="Lokyitsang Y."/>
            <person name="Lucien O."/>
            <person name="Lui A."/>
            <person name="Ma L.J."/>
            <person name="Mabbitt R."/>
            <person name="Macdonald J."/>
            <person name="Maclean C."/>
            <person name="Major J."/>
            <person name="Manning J."/>
            <person name="Marabella R."/>
            <person name="Maru K."/>
            <person name="Matthews C."/>
            <person name="Mauceli E."/>
            <person name="Mccarthy M."/>
            <person name="Mcdonough S."/>
            <person name="Mcghee T."/>
            <person name="Meldrim J."/>
            <person name="Meneus L."/>
            <person name="Mesirov J."/>
            <person name="Mihalev A."/>
            <person name="Mihova T."/>
            <person name="Mikkelsen T."/>
            <person name="Mlenga V."/>
            <person name="Moru K."/>
            <person name="Mozes J."/>
            <person name="Mulrain L."/>
            <person name="Munson G."/>
            <person name="Naylor J."/>
            <person name="Newes C."/>
            <person name="Nguyen C."/>
            <person name="Nguyen N."/>
            <person name="Nguyen T."/>
            <person name="Nicol R."/>
            <person name="Nielsen C."/>
            <person name="Nizzari M."/>
            <person name="Norbu C."/>
            <person name="Norbu N."/>
            <person name="O'donnell P."/>
            <person name="Okoawo O."/>
            <person name="O'leary S."/>
            <person name="Omotosho B."/>
            <person name="O'neill K."/>
            <person name="Osman S."/>
            <person name="Parker S."/>
            <person name="Perrin D."/>
            <person name="Phunkhang P."/>
            <person name="Piqani B."/>
            <person name="Purcell S."/>
            <person name="Rachupka T."/>
            <person name="Ramasamy U."/>
            <person name="Rameau R."/>
            <person name="Ray V."/>
            <person name="Raymond C."/>
            <person name="Retta R."/>
            <person name="Richardson S."/>
            <person name="Rise C."/>
            <person name="Rodriguez J."/>
            <person name="Rogers J."/>
            <person name="Rogov P."/>
            <person name="Rutman M."/>
            <person name="Schupbach R."/>
            <person name="Seaman C."/>
            <person name="Settipalli S."/>
            <person name="Sharpe T."/>
            <person name="Sheridan J."/>
            <person name="Sherpa N."/>
            <person name="Shi J."/>
            <person name="Smirnov S."/>
            <person name="Smith C."/>
            <person name="Sougnez C."/>
            <person name="Spencer B."/>
            <person name="Stalker J."/>
            <person name="Stange-thomann N."/>
            <person name="Stavropoulos S."/>
            <person name="Stetson K."/>
            <person name="Stone C."/>
            <person name="Stone S."/>
            <person name="Stubbs M."/>
            <person name="Talamas J."/>
            <person name="Tchuinga P."/>
            <person name="Tenzing P."/>
            <person name="Tesfaye S."/>
            <person name="Theodore J."/>
            <person name="Thoulutsang Y."/>
            <person name="Topham K."/>
            <person name="Towey S."/>
            <person name="Tsamla T."/>
            <person name="Tsomo N."/>
            <person name="Vallee D."/>
            <person name="Vassiliev H."/>
            <person name="Venkataraman V."/>
            <person name="Vinson J."/>
            <person name="Vo A."/>
            <person name="Wade C."/>
            <person name="Wang S."/>
            <person name="Wangchuk T."/>
            <person name="Wangdi T."/>
            <person name="Whittaker C."/>
            <person name="Wilkinson J."/>
            <person name="Wu Y."/>
            <person name="Wyman D."/>
            <person name="Yadav S."/>
            <person name="Yang S."/>
            <person name="Yang X."/>
            <person name="Yeager S."/>
            <person name="Yee E."/>
            <person name="Young G."/>
            <person name="Zainoun J."/>
            <person name="Zembeck L."/>
            <person name="Zimmer A."/>
            <person name="Zody M."/>
            <person name="Lander E."/>
        </authorList>
    </citation>
    <scope>NUCLEOTIDE SEQUENCE [LARGE SCALE GENOMIC DNA]</scope>
</reference>
<protein>
    <submittedName>
        <fullName evidence="2">Uncharacterized protein</fullName>
    </submittedName>
</protein>
<evidence type="ECO:0000313" key="3">
    <source>
        <dbReference type="Proteomes" id="UP000007875"/>
    </source>
</evidence>
<feature type="compositionally biased region" description="Basic and acidic residues" evidence="1">
    <location>
        <begin position="60"/>
        <end position="73"/>
    </location>
</feature>
<proteinExistence type="predicted"/>
<feature type="region of interest" description="Disordered" evidence="1">
    <location>
        <begin position="34"/>
        <end position="73"/>
    </location>
</feature>
<dbReference type="Ensembl" id="ENSCSAVT00000016884.1">
    <property type="protein sequence ID" value="ENSCSAVP00000016702.1"/>
    <property type="gene ID" value="ENSCSAVG00000009820.1"/>
</dbReference>
<accession>H2ZGI6</accession>